<dbReference type="GO" id="GO:0047545">
    <property type="term" value="F:(S)-2-hydroxyglutarate dehydrogenase activity"/>
    <property type="evidence" value="ECO:0007669"/>
    <property type="project" value="TreeGrafter"/>
</dbReference>
<keyword evidence="8" id="KW-1185">Reference proteome</keyword>
<dbReference type="AlphaFoldDB" id="A0A1I1MZN0"/>
<dbReference type="InterPro" id="IPR036188">
    <property type="entry name" value="FAD/NAD-bd_sf"/>
</dbReference>
<dbReference type="RefSeq" id="WP_091985070.1">
    <property type="nucleotide sequence ID" value="NZ_FOLO01000021.1"/>
</dbReference>
<reference evidence="7 8" key="1">
    <citation type="submission" date="2016-10" db="EMBL/GenBank/DDBJ databases">
        <authorList>
            <person name="de Groot N.N."/>
        </authorList>
    </citation>
    <scope>NUCLEOTIDE SEQUENCE [LARGE SCALE GENOMIC DNA]</scope>
    <source>
        <strain evidence="7 8">DSM 6059</strain>
    </source>
</reference>
<evidence type="ECO:0000256" key="5">
    <source>
        <dbReference type="ARBA" id="ARBA00037941"/>
    </source>
</evidence>
<organism evidence="7 8">
    <name type="scientific">Pseudoalteromonas denitrificans DSM 6059</name>
    <dbReference type="NCBI Taxonomy" id="1123010"/>
    <lineage>
        <taxon>Bacteria</taxon>
        <taxon>Pseudomonadati</taxon>
        <taxon>Pseudomonadota</taxon>
        <taxon>Gammaproteobacteria</taxon>
        <taxon>Alteromonadales</taxon>
        <taxon>Pseudoalteromonadaceae</taxon>
        <taxon>Pseudoalteromonas</taxon>
    </lineage>
</organism>
<gene>
    <name evidence="7" type="ORF">SAMN02745724_02823</name>
</gene>
<dbReference type="PANTHER" id="PTHR43104:SF4">
    <property type="entry name" value="L-2-HYDROXYGLUTARATE DEHYDROGENASE, MITOCHONDRIAL"/>
    <property type="match status" value="1"/>
</dbReference>
<name>A0A1I1MZN0_9GAMM</name>
<evidence type="ECO:0000256" key="3">
    <source>
        <dbReference type="ARBA" id="ARBA00022827"/>
    </source>
</evidence>
<dbReference type="Gene3D" id="3.50.50.60">
    <property type="entry name" value="FAD/NAD(P)-binding domain"/>
    <property type="match status" value="1"/>
</dbReference>
<evidence type="ECO:0000256" key="2">
    <source>
        <dbReference type="ARBA" id="ARBA00022630"/>
    </source>
</evidence>
<dbReference type="EMBL" id="FOLO01000021">
    <property type="protein sequence ID" value="SFC88698.1"/>
    <property type="molecule type" value="Genomic_DNA"/>
</dbReference>
<keyword evidence="3" id="KW-0274">FAD</keyword>
<evidence type="ECO:0000256" key="1">
    <source>
        <dbReference type="ARBA" id="ARBA00001974"/>
    </source>
</evidence>
<sequence length="372" mass="41517">METVDVIIVGSGVVGLAIAAQMSKTQKQVFIIDKNNSFGEETSSRNSEVIHAGIYYPEHSLKAKFCNEGKKSLYQYCQKRHIPFNNIGKLIVAQNCHESHQLEKIKHHALQNEVNDLTLITQAQLQKIEPQLKASSALLSPSTGIIDSHAFMQSLLAETEHNGGQFIGKTKFIEAEPIGKGFIVTLNCQGDFFQIKCRYLINSAGLHSTEVANNILGLKNDHIPKLHWCRGHYFSYSGHSPFSHLIYPIPEKNTVGLGIHATLDIAGQLKFGPDTQYINELDYQFPLALKSNFYQAILRYFPNIQRQKLHPAYSGIRPKLQGPDDTFKDFEIQTDKKHNVKGLINLFGIESPGLTASLAIGQYVADSLLSNN</sequence>
<dbReference type="Proteomes" id="UP000198862">
    <property type="component" value="Unassembled WGS sequence"/>
</dbReference>
<dbReference type="PANTHER" id="PTHR43104">
    <property type="entry name" value="L-2-HYDROXYGLUTARATE DEHYDROGENASE, MITOCHONDRIAL"/>
    <property type="match status" value="1"/>
</dbReference>
<dbReference type="OrthoDB" id="9801699at2"/>
<keyword evidence="4" id="KW-0560">Oxidoreductase</keyword>
<evidence type="ECO:0000259" key="6">
    <source>
        <dbReference type="Pfam" id="PF01266"/>
    </source>
</evidence>
<proteinExistence type="inferred from homology"/>
<feature type="domain" description="FAD dependent oxidoreductase" evidence="6">
    <location>
        <begin position="5"/>
        <end position="366"/>
    </location>
</feature>
<dbReference type="SUPFAM" id="SSF51905">
    <property type="entry name" value="FAD/NAD(P)-binding domain"/>
    <property type="match status" value="1"/>
</dbReference>
<protein>
    <submittedName>
        <fullName evidence="7">L-2-hydroxyglutarate oxidase LhgO</fullName>
    </submittedName>
</protein>
<evidence type="ECO:0000256" key="4">
    <source>
        <dbReference type="ARBA" id="ARBA00023002"/>
    </source>
</evidence>
<evidence type="ECO:0000313" key="8">
    <source>
        <dbReference type="Proteomes" id="UP000198862"/>
    </source>
</evidence>
<dbReference type="InterPro" id="IPR006076">
    <property type="entry name" value="FAD-dep_OxRdtase"/>
</dbReference>
<keyword evidence="2" id="KW-0285">Flavoprotein</keyword>
<dbReference type="Pfam" id="PF01266">
    <property type="entry name" value="DAO"/>
    <property type="match status" value="1"/>
</dbReference>
<comment type="similarity">
    <text evidence="5">Belongs to the L2HGDH family.</text>
</comment>
<dbReference type="Gene3D" id="3.30.9.10">
    <property type="entry name" value="D-Amino Acid Oxidase, subunit A, domain 2"/>
    <property type="match status" value="1"/>
</dbReference>
<accession>A0A1I1MZN0</accession>
<comment type="cofactor">
    <cofactor evidence="1">
        <name>FAD</name>
        <dbReference type="ChEBI" id="CHEBI:57692"/>
    </cofactor>
</comment>
<dbReference type="STRING" id="1123010.SAMN02745724_02823"/>
<evidence type="ECO:0000313" key="7">
    <source>
        <dbReference type="EMBL" id="SFC88698.1"/>
    </source>
</evidence>